<dbReference type="InterPro" id="IPR023828">
    <property type="entry name" value="Peptidase_S8_Ser-AS"/>
</dbReference>
<comment type="caution">
    <text evidence="9">The sequence shown here is derived from an EMBL/GenBank/DDBJ whole genome shotgun (WGS) entry which is preliminary data.</text>
</comment>
<feature type="domain" description="Peptidase S8/S53" evidence="8">
    <location>
        <begin position="189"/>
        <end position="430"/>
    </location>
</feature>
<keyword evidence="3 5" id="KW-0378">Hydrolase</keyword>
<name>A0ABU2L9Z7_9ACTN</name>
<keyword evidence="10" id="KW-1185">Reference proteome</keyword>
<evidence type="ECO:0000256" key="6">
    <source>
        <dbReference type="RuleBase" id="RU003355"/>
    </source>
</evidence>
<dbReference type="InterPro" id="IPR015500">
    <property type="entry name" value="Peptidase_S8_subtilisin-rel"/>
</dbReference>
<evidence type="ECO:0000256" key="1">
    <source>
        <dbReference type="ARBA" id="ARBA00011073"/>
    </source>
</evidence>
<dbReference type="Pfam" id="PF00082">
    <property type="entry name" value="Peptidase_S8"/>
    <property type="match status" value="1"/>
</dbReference>
<evidence type="ECO:0000256" key="2">
    <source>
        <dbReference type="ARBA" id="ARBA00022670"/>
    </source>
</evidence>
<evidence type="ECO:0000256" key="7">
    <source>
        <dbReference type="SAM" id="MobiDB-lite"/>
    </source>
</evidence>
<evidence type="ECO:0000313" key="9">
    <source>
        <dbReference type="EMBL" id="MDT0308395.1"/>
    </source>
</evidence>
<reference evidence="10" key="1">
    <citation type="submission" date="2023-07" db="EMBL/GenBank/DDBJ databases">
        <title>30 novel species of actinomycetes from the DSMZ collection.</title>
        <authorList>
            <person name="Nouioui I."/>
        </authorList>
    </citation>
    <scope>NUCLEOTIDE SEQUENCE [LARGE SCALE GENOMIC DNA]</scope>
    <source>
        <strain evidence="10">DSM 44917</strain>
    </source>
</reference>
<dbReference type="InterPro" id="IPR000209">
    <property type="entry name" value="Peptidase_S8/S53_dom"/>
</dbReference>
<feature type="active site" description="Charge relay system" evidence="5">
    <location>
        <position position="198"/>
    </location>
</feature>
<dbReference type="PROSITE" id="PS00136">
    <property type="entry name" value="SUBTILASE_ASP"/>
    <property type="match status" value="1"/>
</dbReference>
<dbReference type="Gene3D" id="3.40.50.200">
    <property type="entry name" value="Peptidase S8/S53 domain"/>
    <property type="match status" value="1"/>
</dbReference>
<keyword evidence="4 5" id="KW-0720">Serine protease</keyword>
<evidence type="ECO:0000256" key="5">
    <source>
        <dbReference type="PROSITE-ProRule" id="PRU01240"/>
    </source>
</evidence>
<evidence type="ECO:0000313" key="10">
    <source>
        <dbReference type="Proteomes" id="UP001183388"/>
    </source>
</evidence>
<dbReference type="RefSeq" id="WP_311631341.1">
    <property type="nucleotide sequence ID" value="NZ_JAVREN010000021.1"/>
</dbReference>
<organism evidence="9 10">
    <name type="scientific">Streptomyces boetiae</name>
    <dbReference type="NCBI Taxonomy" id="3075541"/>
    <lineage>
        <taxon>Bacteria</taxon>
        <taxon>Bacillati</taxon>
        <taxon>Actinomycetota</taxon>
        <taxon>Actinomycetes</taxon>
        <taxon>Kitasatosporales</taxon>
        <taxon>Streptomycetaceae</taxon>
        <taxon>Streptomyces</taxon>
    </lineage>
</organism>
<dbReference type="CDD" id="cd07480">
    <property type="entry name" value="Peptidases_S8_12"/>
    <property type="match status" value="1"/>
</dbReference>
<dbReference type="PROSITE" id="PS00138">
    <property type="entry name" value="SUBTILASE_SER"/>
    <property type="match status" value="1"/>
</dbReference>
<sequence length="445" mass="45725">MNPAAGDGARRPGETASMADAGIQKSSDQYTDKFLVLLDPEAQERGMAALRSSAGIAPAERIRSAGAESTAEILDQAGAVILEDLGVGIAAVEPDQRQAMMATAQDNSSILTVERERIVYASQRTLAPGEAATADYLRGFQDGVGELVAHTLQRMEATLTPEAAAAAFDERRAAWSVQAIRALESRFTGQGVKVAVLDTGVDTDHPDLAGRIDGTASFVPGETVEDTHGHGTHCIGSACGPISPRSTPRYGVAGGARILAAKVLDRRGRGGDAGILQAMNWAASQGCRVISMSLGMPVPEGTPHSRVFEQVARRLLRAGVLIVAAAGNESERPGLVAPVGHPANCPSIMAVGSIGRTLEPSSFTCGGQVDIAAPGEDICSAAPGGGYTLMDGTSMATPHVAGVIALLAEAHPQATAAELKSLLLAEARRLPLPATDVGAGLLQAP</sequence>
<gene>
    <name evidence="9" type="ORF">RM780_15700</name>
</gene>
<accession>A0ABU2L9Z7</accession>
<dbReference type="Proteomes" id="UP001183388">
    <property type="component" value="Unassembled WGS sequence"/>
</dbReference>
<evidence type="ECO:0000256" key="3">
    <source>
        <dbReference type="ARBA" id="ARBA00022801"/>
    </source>
</evidence>
<dbReference type="EMBL" id="JAVREN010000021">
    <property type="protein sequence ID" value="MDT0308395.1"/>
    <property type="molecule type" value="Genomic_DNA"/>
</dbReference>
<dbReference type="InterPro" id="IPR036852">
    <property type="entry name" value="Peptidase_S8/S53_dom_sf"/>
</dbReference>
<dbReference type="PRINTS" id="PR00723">
    <property type="entry name" value="SUBTILISIN"/>
</dbReference>
<dbReference type="PROSITE" id="PS51892">
    <property type="entry name" value="SUBTILASE"/>
    <property type="match status" value="1"/>
</dbReference>
<keyword evidence="2 5" id="KW-0645">Protease</keyword>
<feature type="active site" description="Charge relay system" evidence="5">
    <location>
        <position position="394"/>
    </location>
</feature>
<dbReference type="InterPro" id="IPR050131">
    <property type="entry name" value="Peptidase_S8_subtilisin-like"/>
</dbReference>
<feature type="region of interest" description="Disordered" evidence="7">
    <location>
        <begin position="1"/>
        <end position="24"/>
    </location>
</feature>
<dbReference type="PANTHER" id="PTHR43806">
    <property type="entry name" value="PEPTIDASE S8"/>
    <property type="match status" value="1"/>
</dbReference>
<comment type="similarity">
    <text evidence="1 5 6">Belongs to the peptidase S8 family.</text>
</comment>
<dbReference type="SUPFAM" id="SSF52743">
    <property type="entry name" value="Subtilisin-like"/>
    <property type="match status" value="1"/>
</dbReference>
<evidence type="ECO:0000256" key="4">
    <source>
        <dbReference type="ARBA" id="ARBA00022825"/>
    </source>
</evidence>
<dbReference type="InterPro" id="IPR023827">
    <property type="entry name" value="Peptidase_S8_Asp-AS"/>
</dbReference>
<evidence type="ECO:0000259" key="8">
    <source>
        <dbReference type="Pfam" id="PF00082"/>
    </source>
</evidence>
<feature type="active site" description="Charge relay system" evidence="5">
    <location>
        <position position="230"/>
    </location>
</feature>
<dbReference type="PANTHER" id="PTHR43806:SF11">
    <property type="entry name" value="CEREVISIN-RELATED"/>
    <property type="match status" value="1"/>
</dbReference>
<protein>
    <submittedName>
        <fullName evidence="9">S8 family serine peptidase</fullName>
    </submittedName>
</protein>
<proteinExistence type="inferred from homology"/>